<dbReference type="InterPro" id="IPR011626">
    <property type="entry name" value="Alpha-macroglobulin_TED"/>
</dbReference>
<protein>
    <submittedName>
        <fullName evidence="5">MG2 domain-containing protein</fullName>
    </submittedName>
</protein>
<keyword evidence="3" id="KW-0882">Thioester bond</keyword>
<reference evidence="6" key="1">
    <citation type="journal article" date="2019" name="Int. J. Syst. Evol. Microbiol.">
        <title>The Global Catalogue of Microorganisms (GCM) 10K type strain sequencing project: providing services to taxonomists for standard genome sequencing and annotation.</title>
        <authorList>
            <consortium name="The Broad Institute Genomics Platform"/>
            <consortium name="The Broad Institute Genome Sequencing Center for Infectious Disease"/>
            <person name="Wu L."/>
            <person name="Ma J."/>
        </authorList>
    </citation>
    <scope>NUCLEOTIDE SEQUENCE [LARGE SCALE GENOMIC DNA]</scope>
    <source>
        <strain evidence="6">CCUG 58938</strain>
    </source>
</reference>
<keyword evidence="2" id="KW-0732">Signal</keyword>
<dbReference type="Gene3D" id="1.50.10.20">
    <property type="match status" value="1"/>
</dbReference>
<dbReference type="InterPro" id="IPR036595">
    <property type="entry name" value="A-macroglobulin_rcpt-bd_sf"/>
</dbReference>
<dbReference type="Pfam" id="PF07678">
    <property type="entry name" value="TED_complement"/>
    <property type="match status" value="1"/>
</dbReference>
<dbReference type="RefSeq" id="WP_377582284.1">
    <property type="nucleotide sequence ID" value="NZ_JBHTKA010000008.1"/>
</dbReference>
<evidence type="ECO:0000256" key="1">
    <source>
        <dbReference type="ARBA" id="ARBA00010556"/>
    </source>
</evidence>
<name>A0ABW3K751_9BACT</name>
<dbReference type="InterPro" id="IPR037066">
    <property type="entry name" value="Plug_dom_sf"/>
</dbReference>
<gene>
    <name evidence="5" type="ORF">ACFQ21_21110</name>
</gene>
<dbReference type="SMART" id="SM01360">
    <property type="entry name" value="A2M"/>
    <property type="match status" value="1"/>
</dbReference>
<dbReference type="CDD" id="cd02891">
    <property type="entry name" value="A2M_like"/>
    <property type="match status" value="1"/>
</dbReference>
<comment type="similarity">
    <text evidence="1">Belongs to the protease inhibitor I39 (alpha-2-macroglobulin) family. Bacterial alpha-2-macroglobulin subfamily.</text>
</comment>
<accession>A0ABW3K751</accession>
<dbReference type="PANTHER" id="PTHR11412:SF136">
    <property type="entry name" value="CD109 ANTIGEN"/>
    <property type="match status" value="1"/>
</dbReference>
<evidence type="ECO:0000256" key="3">
    <source>
        <dbReference type="ARBA" id="ARBA00022966"/>
    </source>
</evidence>
<dbReference type="Gene3D" id="2.60.40.690">
    <property type="entry name" value="Alpha-macroglobulin, receptor-binding domain"/>
    <property type="match status" value="1"/>
</dbReference>
<dbReference type="InterPro" id="IPR002890">
    <property type="entry name" value="MG2"/>
</dbReference>
<organism evidence="5 6">
    <name type="scientific">Ohtaekwangia kribbensis</name>
    <dbReference type="NCBI Taxonomy" id="688913"/>
    <lineage>
        <taxon>Bacteria</taxon>
        <taxon>Pseudomonadati</taxon>
        <taxon>Bacteroidota</taxon>
        <taxon>Cytophagia</taxon>
        <taxon>Cytophagales</taxon>
        <taxon>Fulvivirgaceae</taxon>
        <taxon>Ohtaekwangia</taxon>
    </lineage>
</organism>
<evidence type="ECO:0000259" key="4">
    <source>
        <dbReference type="SMART" id="SM01360"/>
    </source>
</evidence>
<dbReference type="InterPro" id="IPR050473">
    <property type="entry name" value="A2M/Complement_sys"/>
</dbReference>
<dbReference type="InterPro" id="IPR047565">
    <property type="entry name" value="Alpha-macroglob_thiol-ester_cl"/>
</dbReference>
<dbReference type="SUPFAM" id="SSF56935">
    <property type="entry name" value="Porins"/>
    <property type="match status" value="1"/>
</dbReference>
<dbReference type="Proteomes" id="UP001597112">
    <property type="component" value="Unassembled WGS sequence"/>
</dbReference>
<dbReference type="Gene3D" id="2.170.130.10">
    <property type="entry name" value="TonB-dependent receptor, plug domain"/>
    <property type="match status" value="1"/>
</dbReference>
<dbReference type="PANTHER" id="PTHR11412">
    <property type="entry name" value="MACROGLOBULIN / COMPLEMENT"/>
    <property type="match status" value="1"/>
</dbReference>
<keyword evidence="6" id="KW-1185">Reference proteome</keyword>
<evidence type="ECO:0000256" key="2">
    <source>
        <dbReference type="ARBA" id="ARBA00022729"/>
    </source>
</evidence>
<proteinExistence type="inferred from homology"/>
<dbReference type="Pfam" id="PF07715">
    <property type="entry name" value="Plug"/>
    <property type="match status" value="1"/>
</dbReference>
<dbReference type="SMART" id="SM01419">
    <property type="entry name" value="Thiol-ester_cl"/>
    <property type="match status" value="1"/>
</dbReference>
<comment type="caution">
    <text evidence="5">The sequence shown here is derived from an EMBL/GenBank/DDBJ whole genome shotgun (WGS) entry which is preliminary data.</text>
</comment>
<sequence length="1546" mass="171753">MKFLKYTYIAILFICMVTLTGFVQSGDPFLQKLAEQLGLYSKMYPEEKIYLQIDKPFYKPGEDIWFNAFVLNSNTHNPTSLSDVVYVVLKDPKGNEVKMLDLFVQQGTAKGDFKLDDFATGGIYTLEAYTRWMRNFGEESYFRKEIQVQKIITPRMLLKLDFEKEAYGPGDEVIATLSVKNLKNEAVAGATVSLSVKVQGESVHTHEAVTTTDGNVSLKYILPDKLNTADGLFQVIVADHGMQESITRSIPIVLNKIDVQFYPEGGDLVAGAASVVAFKATNEFGKAADIAGVIVDEANAEVATFESYHMGMGAFRFTPLAGKKYYAQISKPVGTNTRMLLPAAVSSGYTLAFENVPGKSLGCTVYASDNGEAFLVGQTHGEIYYAKKISVAKGATQVSIPVTDFPSGIAVFTLFNGEGLEECERLVYLNKEKTLQIEIIPDKKHYQPREKVTVSVRTTDATGKAVPAKLSLSVVDDQLISFADDKQDNILSWMMLSSELKGKIQEPSFYFDASEPKADKALDYLLMTHGWRRYTWKDVVKNDKAIIFLPESLSVLSGIAHDKQNAGVENKEVILLELGNRRRIAKVKTIRGGHFAFRNIDASVPLLLLTQQPDQIEVNPKKVQLSYSNQTISSSPFTRETIETVISAVPEMESDQVENIEETKADDMDFNMKEDVSALSEVIVVGYGTEENRKLVGYTTIIRDTPLENASGYFGVENILQGRVAGLQVQQPAVSSEASASLRIRGNSSLAIARGEPLYVIDGQLIGTSLNQNFANGSIVGPESIARIEVMQGPDASALYGSAAANGAIVITTKSNTGASVFHSRKRKFKYTSKLVPSRNFSSTREFFVEVPEQRSDEVRKDFRTTIYWNHTVVTDEDGKAKVTFYNNDAASAFRITAEGITGNGLLGRREEVYFTQLPFSLDVKIPDFLGYEDTLHLPVMLKNTTAKTLKGKLSVAMPEQLRALSETELAVDVDPMQTKTYWVKIIPRGIEGKFSIAMRLTGNTFSDEVKHDIEVHPVGFPVKLSFSAKDVEKNINFTIQDMEAGSLKGEAVAFTDVLADLFTGAESILQAPHGCFEQVSSSTFPNILALQFLKQSGDVRPDVEKMASTYISNGYKQLMAYEIDGGGFEWFGSPPAHEGLTAYGLLEFFEMKKIYAGVNEAMMKRTQEWLLSRRRGDGTFKQNKGKYGFAAASAEVTNAYVVYALTETGTTAVEVEYNYSLEEAWKSKDMYRMALMANASFSIGKMKEYERLTRYFREQCRAVSFEELKVDHSIVRSYGNSLTNETVSLWTLALLKAQEQDIDLIRACVQFIASKRSYGMFGSTQATALALKVLTEYARYMRTERDSGTMSVSVNKVLAGTQPYTKDTRDKIVIGDLSQHLKTGNNIVQVKFEDTGSALPYSVNIQWNTKTPVSNKQCKVTLKTSLAQQRLQVNNTVRMTATLQNTTNEGIPMTVALVGIPAGLSLQPWQLKELQEKSVFDFYEIIGDKLAIYYRELEPAATRTIRLDLKAEVPGRYTSVASTAYLYYTDEFKYWTKGNTVTINP</sequence>
<dbReference type="Pfam" id="PF01835">
    <property type="entry name" value="MG2"/>
    <property type="match status" value="1"/>
</dbReference>
<dbReference type="InterPro" id="IPR012910">
    <property type="entry name" value="Plug_dom"/>
</dbReference>
<dbReference type="Pfam" id="PF00207">
    <property type="entry name" value="A2M"/>
    <property type="match status" value="1"/>
</dbReference>
<dbReference type="InterPro" id="IPR008930">
    <property type="entry name" value="Terpenoid_cyclase/PrenylTrfase"/>
</dbReference>
<feature type="domain" description="Alpha-2-macroglobulin" evidence="4">
    <location>
        <begin position="866"/>
        <end position="956"/>
    </location>
</feature>
<evidence type="ECO:0000313" key="6">
    <source>
        <dbReference type="Proteomes" id="UP001597112"/>
    </source>
</evidence>
<evidence type="ECO:0000313" key="5">
    <source>
        <dbReference type="EMBL" id="MFD1001838.1"/>
    </source>
</evidence>
<dbReference type="InterPro" id="IPR001599">
    <property type="entry name" value="Macroglobln_a2"/>
</dbReference>
<dbReference type="SUPFAM" id="SSF48239">
    <property type="entry name" value="Terpenoid cyclases/Protein prenyltransferases"/>
    <property type="match status" value="1"/>
</dbReference>
<dbReference type="EMBL" id="JBHTKA010000008">
    <property type="protein sequence ID" value="MFD1001838.1"/>
    <property type="molecule type" value="Genomic_DNA"/>
</dbReference>
<dbReference type="Gene3D" id="2.60.40.1930">
    <property type="match status" value="1"/>
</dbReference>